<feature type="transmembrane region" description="Helical" evidence="1">
    <location>
        <begin position="78"/>
        <end position="97"/>
    </location>
</feature>
<feature type="transmembrane region" description="Helical" evidence="1">
    <location>
        <begin position="12"/>
        <end position="32"/>
    </location>
</feature>
<evidence type="ECO:0000256" key="1">
    <source>
        <dbReference type="SAM" id="Phobius"/>
    </source>
</evidence>
<dbReference type="InterPro" id="IPR021214">
    <property type="entry name" value="DUF2568"/>
</dbReference>
<keyword evidence="3" id="KW-1185">Reference proteome</keyword>
<sequence>MITVALAYNPVMLGLRFMLELAALGSFAFWAWRTTASPWRWILVIALPVVIGWAWGTFAVSGDEARSGDTEVETPGPVRLVLELAVFFGAVAALHAAHMRRTAIGGLMILVLFHVASYDRIWWLLTH</sequence>
<organism evidence="2 3">
    <name type="scientific">Streptomyces achromogenes</name>
    <dbReference type="NCBI Taxonomy" id="67255"/>
    <lineage>
        <taxon>Bacteria</taxon>
        <taxon>Bacillati</taxon>
        <taxon>Actinomycetota</taxon>
        <taxon>Actinomycetes</taxon>
        <taxon>Kitasatosporales</taxon>
        <taxon>Streptomycetaceae</taxon>
        <taxon>Streptomyces</taxon>
    </lineage>
</organism>
<keyword evidence="1" id="KW-0472">Membrane</keyword>
<dbReference type="EMBL" id="JAUSYA010000001">
    <property type="protein sequence ID" value="MDQ0685180.1"/>
    <property type="molecule type" value="Genomic_DNA"/>
</dbReference>
<accession>A0ABU0Q3D9</accession>
<feature type="transmembrane region" description="Helical" evidence="1">
    <location>
        <begin position="39"/>
        <end position="58"/>
    </location>
</feature>
<gene>
    <name evidence="2" type="ORF">QFZ56_004143</name>
</gene>
<evidence type="ECO:0000313" key="2">
    <source>
        <dbReference type="EMBL" id="MDQ0685180.1"/>
    </source>
</evidence>
<proteinExistence type="predicted"/>
<keyword evidence="1" id="KW-0812">Transmembrane</keyword>
<evidence type="ECO:0008006" key="4">
    <source>
        <dbReference type="Google" id="ProtNLM"/>
    </source>
</evidence>
<feature type="transmembrane region" description="Helical" evidence="1">
    <location>
        <begin position="104"/>
        <end position="125"/>
    </location>
</feature>
<dbReference type="Pfam" id="PF10823">
    <property type="entry name" value="DUF2568"/>
    <property type="match status" value="1"/>
</dbReference>
<dbReference type="Proteomes" id="UP001243364">
    <property type="component" value="Unassembled WGS sequence"/>
</dbReference>
<keyword evidence="1" id="KW-1133">Transmembrane helix</keyword>
<protein>
    <recommendedName>
        <fullName evidence="4">DUF2568 domain-containing protein</fullName>
    </recommendedName>
</protein>
<comment type="caution">
    <text evidence="2">The sequence shown here is derived from an EMBL/GenBank/DDBJ whole genome shotgun (WGS) entry which is preliminary data.</text>
</comment>
<reference evidence="2 3" key="1">
    <citation type="submission" date="2023-07" db="EMBL/GenBank/DDBJ databases">
        <title>Comparative genomics of wheat-associated soil bacteria to identify genetic determinants of phenazine resistance.</title>
        <authorList>
            <person name="Mouncey N."/>
        </authorList>
    </citation>
    <scope>NUCLEOTIDE SEQUENCE [LARGE SCALE GENOMIC DNA]</scope>
    <source>
        <strain evidence="2 3">W4I19-2</strain>
    </source>
</reference>
<evidence type="ECO:0000313" key="3">
    <source>
        <dbReference type="Proteomes" id="UP001243364"/>
    </source>
</evidence>
<dbReference type="RefSeq" id="WP_307044777.1">
    <property type="nucleotide sequence ID" value="NZ_JAUSYA010000001.1"/>
</dbReference>
<name>A0ABU0Q3D9_STRAH</name>